<comment type="caution">
    <text evidence="3">The sequence shown here is derived from an EMBL/GenBank/DDBJ whole genome shotgun (WGS) entry which is preliminary data.</text>
</comment>
<reference evidence="3" key="1">
    <citation type="submission" date="2021-02" db="EMBL/GenBank/DDBJ databases">
        <authorList>
            <person name="Nowell W R."/>
        </authorList>
    </citation>
    <scope>NUCLEOTIDE SEQUENCE</scope>
</reference>
<feature type="transmembrane region" description="Helical" evidence="1">
    <location>
        <begin position="400"/>
        <end position="423"/>
    </location>
</feature>
<feature type="transmembrane region" description="Helical" evidence="1">
    <location>
        <begin position="39"/>
        <end position="58"/>
    </location>
</feature>
<keyword evidence="1" id="KW-0472">Membrane</keyword>
<evidence type="ECO:0000313" key="3">
    <source>
        <dbReference type="EMBL" id="CAF4061106.1"/>
    </source>
</evidence>
<dbReference type="AlphaFoldDB" id="A0A819SKS2"/>
<proteinExistence type="predicted"/>
<feature type="transmembrane region" description="Helical" evidence="1">
    <location>
        <begin position="472"/>
        <end position="490"/>
    </location>
</feature>
<dbReference type="EMBL" id="CAJOAY010004239">
    <property type="protein sequence ID" value="CAF4061106.1"/>
    <property type="molecule type" value="Genomic_DNA"/>
</dbReference>
<dbReference type="EMBL" id="CAJNON010000020">
    <property type="protein sequence ID" value="CAF0796413.1"/>
    <property type="molecule type" value="Genomic_DNA"/>
</dbReference>
<protein>
    <submittedName>
        <fullName evidence="3">Uncharacterized protein</fullName>
    </submittedName>
</protein>
<keyword evidence="1" id="KW-0812">Transmembrane</keyword>
<evidence type="ECO:0000256" key="1">
    <source>
        <dbReference type="SAM" id="Phobius"/>
    </source>
</evidence>
<accession>A0A819SKS2</accession>
<evidence type="ECO:0000313" key="2">
    <source>
        <dbReference type="EMBL" id="CAF0796413.1"/>
    </source>
</evidence>
<sequence>MSSPNWFLRLKTKIKSINLFEDIEKIGEEDIKNQQISTIIFLVIFPLSIIALFLYSSLTPIQKTVIINQPSLSLYKQLEEKYPNTLVCPCTSISNEYSTFISSLTPIYNQICSSDFVSDKWLNYVNYRSFTEAKYQYNMDFRHTGYSFFAMLRTLCALASKKINDQLIVFYLTELLTENAISEDTFLANIQAARDQFIAASASEFVITLDSFLSVAQVINAINRLETNFQFQINPRPNDDYYRWSDSWWVQMYPPNFSCDCTASIECSIPMAFYLPKLPNEMIPTEVYYAWGQYVAEAHFEVSGVRLGCLILNAVLQSDLSCLYTQTCLSELNANLNDSLSPFNATPLAVSSFSSSLPTIHELVNKLMVDLWEMNSSYDHYFSSCNPSTCTYTYVHQFDIIFIITTVIAFIGGIVTILMNLTLPLVTFLRKKIQVCYSLLLSSPKANSFESSPDSEKQTEWDLHGQRLSTRLFIVSMTVILFILILYTSLSSVTKTINIKQPAIDVYLDLQAKYPETLNCPCSSISNEYKHFISFNPTFHPVCYSHFLSTNWTHYLIPLNGAPGYDFRYRCQTFFPAISSFCQLSMKTVNKQLLVFNETKYVTKYVQPFDLFQLQTEQLISNMKQTTANSFQLLLSMLRQSIWGNALFVGGNYHYMPDPTLAIGNNSEIYSKNFDQVFYPAVYDLGNMTSCSCKLQPTTCNVLDTIIMLYTDQVNKT</sequence>
<evidence type="ECO:0000313" key="4">
    <source>
        <dbReference type="Proteomes" id="UP000663881"/>
    </source>
</evidence>
<dbReference type="Proteomes" id="UP000663891">
    <property type="component" value="Unassembled WGS sequence"/>
</dbReference>
<dbReference type="Proteomes" id="UP000663881">
    <property type="component" value="Unassembled WGS sequence"/>
</dbReference>
<gene>
    <name evidence="3" type="ORF">OKA104_LOCUS33391</name>
    <name evidence="2" type="ORF">VCS650_LOCUS3775</name>
</gene>
<keyword evidence="1" id="KW-1133">Transmembrane helix</keyword>
<organism evidence="3 4">
    <name type="scientific">Adineta steineri</name>
    <dbReference type="NCBI Taxonomy" id="433720"/>
    <lineage>
        <taxon>Eukaryota</taxon>
        <taxon>Metazoa</taxon>
        <taxon>Spiralia</taxon>
        <taxon>Gnathifera</taxon>
        <taxon>Rotifera</taxon>
        <taxon>Eurotatoria</taxon>
        <taxon>Bdelloidea</taxon>
        <taxon>Adinetida</taxon>
        <taxon>Adinetidae</taxon>
        <taxon>Adineta</taxon>
    </lineage>
</organism>
<name>A0A819SKS2_9BILA</name>